<evidence type="ECO:0000313" key="8">
    <source>
        <dbReference type="EMBL" id="OAJ42023.1"/>
    </source>
</evidence>
<evidence type="ECO:0000256" key="1">
    <source>
        <dbReference type="ARBA" id="ARBA00004123"/>
    </source>
</evidence>
<dbReference type="AlphaFoldDB" id="A0A177WPJ5"/>
<evidence type="ECO:0000256" key="2">
    <source>
        <dbReference type="ARBA" id="ARBA00005726"/>
    </source>
</evidence>
<dbReference type="Proteomes" id="UP000077115">
    <property type="component" value="Unassembled WGS sequence"/>
</dbReference>
<dbReference type="eggNOG" id="ENOG502QPUE">
    <property type="taxonomic scope" value="Eukaryota"/>
</dbReference>
<dbReference type="OrthoDB" id="511287at2759"/>
<evidence type="ECO:0000256" key="5">
    <source>
        <dbReference type="ARBA" id="ARBA00023163"/>
    </source>
</evidence>
<feature type="region of interest" description="Disordered" evidence="7">
    <location>
        <begin position="23"/>
        <end position="71"/>
    </location>
</feature>
<keyword evidence="6" id="KW-0539">Nucleus</keyword>
<evidence type="ECO:0000256" key="3">
    <source>
        <dbReference type="ARBA" id="ARBA00022491"/>
    </source>
</evidence>
<keyword evidence="5" id="KW-0804">Transcription</keyword>
<proteinExistence type="inferred from homology"/>
<comment type="subcellular location">
    <subcellularLocation>
        <location evidence="1">Nucleus</location>
    </subcellularLocation>
</comment>
<accession>A0A177WPJ5</accession>
<feature type="compositionally biased region" description="Polar residues" evidence="7">
    <location>
        <begin position="23"/>
        <end position="36"/>
    </location>
</feature>
<dbReference type="Pfam" id="PF04858">
    <property type="entry name" value="TH1"/>
    <property type="match status" value="1"/>
</dbReference>
<keyword evidence="4" id="KW-0805">Transcription regulation</keyword>
<keyword evidence="3" id="KW-0678">Repressor</keyword>
<sequence>MDYEEVVEEEFQVDSTASYGQHLIDTQVSTSPNATQDLHLVPNSPSKNSNYPESPSKQSVQPVSNDDTKKPPSIAKDLSAFTAYLVDLLVQIPMLSEDQLAHWMKYKLKPLCVVDSHNFLFIQALLKQLSNEWHDGIHIGFPINRILEELQTLAASNQEAQMLSDIVKYSDDLPLDVVTSLISIHALGKPTAGDIIKLHRAYKGLTPPPVELLRSFTIMNALIADCFIPGRSNNYRQEKLWLLAYASATIVSSPDPTIVDTKAVIPLYEQLEAFDGVLIRVTSMAQMQDQLVKFFSAIDEPVLSMGLLHWIKQRLFDPDFYEWISFTLGDAPPIFYILDEMAIRNPEQRSHVFSVWKMLFEHEYQKITPLVAIQFRERFLDHFILLIKTGFVLPIFTYLTSNAHQIDDSLLLYFLNTLLSQIDTPHDPTHIWMIIDLLDHISSTSQHDQTAIQQFLEHAIKLDILPDEQLSKAKEILECL</sequence>
<evidence type="ECO:0000313" key="9">
    <source>
        <dbReference type="Proteomes" id="UP000077115"/>
    </source>
</evidence>
<name>A0A177WPJ5_BATDL</name>
<evidence type="ECO:0000256" key="7">
    <source>
        <dbReference type="SAM" id="MobiDB-lite"/>
    </source>
</evidence>
<protein>
    <submittedName>
        <fullName evidence="8">Uncharacterized protein</fullName>
    </submittedName>
</protein>
<dbReference type="VEuPathDB" id="FungiDB:BDEG_25533"/>
<dbReference type="PANTHER" id="PTHR12144">
    <property type="entry name" value="NEGATIVE ELONGATION FACTOR D"/>
    <property type="match status" value="1"/>
</dbReference>
<dbReference type="STRING" id="403673.A0A177WPJ5"/>
<dbReference type="GO" id="GO:0034244">
    <property type="term" value="P:negative regulation of transcription elongation by RNA polymerase II"/>
    <property type="evidence" value="ECO:0007669"/>
    <property type="project" value="TreeGrafter"/>
</dbReference>
<reference evidence="8 9" key="2">
    <citation type="submission" date="2016-05" db="EMBL/GenBank/DDBJ databases">
        <title>Lineage-specific infection strategies underlie the spectrum of fungal disease in amphibians.</title>
        <authorList>
            <person name="Cuomo C.A."/>
            <person name="Farrer R.A."/>
            <person name="James T."/>
            <person name="Longcore J."/>
            <person name="Birren B."/>
        </authorList>
    </citation>
    <scope>NUCLEOTIDE SEQUENCE [LARGE SCALE GENOMIC DNA]</scope>
    <source>
        <strain evidence="8 9">JEL423</strain>
    </source>
</reference>
<gene>
    <name evidence="8" type="ORF">BDEG_25533</name>
</gene>
<dbReference type="InterPro" id="IPR006942">
    <property type="entry name" value="TH1"/>
</dbReference>
<organism evidence="8 9">
    <name type="scientific">Batrachochytrium dendrobatidis (strain JEL423)</name>
    <dbReference type="NCBI Taxonomy" id="403673"/>
    <lineage>
        <taxon>Eukaryota</taxon>
        <taxon>Fungi</taxon>
        <taxon>Fungi incertae sedis</taxon>
        <taxon>Chytridiomycota</taxon>
        <taxon>Chytridiomycota incertae sedis</taxon>
        <taxon>Chytridiomycetes</taxon>
        <taxon>Rhizophydiales</taxon>
        <taxon>Rhizophydiales incertae sedis</taxon>
        <taxon>Batrachochytrium</taxon>
    </lineage>
</organism>
<dbReference type="GO" id="GO:0003723">
    <property type="term" value="F:RNA binding"/>
    <property type="evidence" value="ECO:0007669"/>
    <property type="project" value="TreeGrafter"/>
</dbReference>
<dbReference type="GO" id="GO:0032021">
    <property type="term" value="C:NELF complex"/>
    <property type="evidence" value="ECO:0007669"/>
    <property type="project" value="TreeGrafter"/>
</dbReference>
<reference evidence="8 9" key="1">
    <citation type="submission" date="2006-10" db="EMBL/GenBank/DDBJ databases">
        <title>The Genome Sequence of Batrachochytrium dendrobatidis JEL423.</title>
        <authorList>
            <consortium name="The Broad Institute Genome Sequencing Platform"/>
            <person name="Birren B."/>
            <person name="Lander E."/>
            <person name="Galagan J."/>
            <person name="Cuomo C."/>
            <person name="Devon K."/>
            <person name="Jaffe D."/>
            <person name="Butler J."/>
            <person name="Alvarez P."/>
            <person name="Gnerre S."/>
            <person name="Grabherr M."/>
            <person name="Kleber M."/>
            <person name="Mauceli E."/>
            <person name="Brockman W."/>
            <person name="Young S."/>
            <person name="LaButti K."/>
            <person name="Sykes S."/>
            <person name="DeCaprio D."/>
            <person name="Crawford M."/>
            <person name="Koehrsen M."/>
            <person name="Engels R."/>
            <person name="Montgomery P."/>
            <person name="Pearson M."/>
            <person name="Howarth C."/>
            <person name="Larson L."/>
            <person name="White J."/>
            <person name="O'Leary S."/>
            <person name="Kodira C."/>
            <person name="Zeng Q."/>
            <person name="Yandava C."/>
            <person name="Alvarado L."/>
            <person name="Longcore J."/>
            <person name="James T."/>
        </authorList>
    </citation>
    <scope>NUCLEOTIDE SEQUENCE [LARGE SCALE GENOMIC DNA]</scope>
    <source>
        <strain evidence="8 9">JEL423</strain>
    </source>
</reference>
<dbReference type="EMBL" id="DS022306">
    <property type="protein sequence ID" value="OAJ42023.1"/>
    <property type="molecule type" value="Genomic_DNA"/>
</dbReference>
<dbReference type="PANTHER" id="PTHR12144:SF0">
    <property type="entry name" value="NEGATIVE ELONGATION FACTOR C_D"/>
    <property type="match status" value="1"/>
</dbReference>
<evidence type="ECO:0000256" key="4">
    <source>
        <dbReference type="ARBA" id="ARBA00023015"/>
    </source>
</evidence>
<feature type="compositionally biased region" description="Polar residues" evidence="7">
    <location>
        <begin position="43"/>
        <end position="65"/>
    </location>
</feature>
<comment type="similarity">
    <text evidence="2">Belongs to the NELF-D family.</text>
</comment>
<evidence type="ECO:0000256" key="6">
    <source>
        <dbReference type="ARBA" id="ARBA00023242"/>
    </source>
</evidence>